<evidence type="ECO:0000313" key="3">
    <source>
        <dbReference type="Proteomes" id="UP000255411"/>
    </source>
</evidence>
<name>A0A345VMC9_9STRE</name>
<dbReference type="Proteomes" id="UP000255411">
    <property type="component" value="Chromosome"/>
</dbReference>
<evidence type="ECO:0000256" key="1">
    <source>
        <dbReference type="SAM" id="Phobius"/>
    </source>
</evidence>
<reference evidence="2 3" key="1">
    <citation type="submission" date="2017-07" db="EMBL/GenBank/DDBJ databases">
        <title>Streptococcus pluranimalium as cause of bovine abortion.</title>
        <authorList>
            <person name="Rodriguez Campos S."/>
            <person name="Gobeli Brawand S."/>
            <person name="Brodard I."/>
            <person name="Rychener L."/>
            <person name="Perreten V."/>
        </authorList>
    </citation>
    <scope>NUCLEOTIDE SEQUENCE [LARGE SCALE GENOMIC DNA]</scope>
    <source>
        <strain evidence="2 3">14A0014</strain>
    </source>
</reference>
<feature type="transmembrane region" description="Helical" evidence="1">
    <location>
        <begin position="20"/>
        <end position="38"/>
    </location>
</feature>
<keyword evidence="1" id="KW-0472">Membrane</keyword>
<keyword evidence="1" id="KW-1133">Transmembrane helix</keyword>
<keyword evidence="1" id="KW-0812">Transmembrane</keyword>
<accession>A0A345VMC9</accession>
<organism evidence="2 3">
    <name type="scientific">Streptococcus pluranimalium</name>
    <dbReference type="NCBI Taxonomy" id="82348"/>
    <lineage>
        <taxon>Bacteria</taxon>
        <taxon>Bacillati</taxon>
        <taxon>Bacillota</taxon>
        <taxon>Bacilli</taxon>
        <taxon>Lactobacillales</taxon>
        <taxon>Streptococcaceae</taxon>
        <taxon>Streptococcus</taxon>
    </lineage>
</organism>
<dbReference type="AlphaFoldDB" id="A0A345VMC9"/>
<protein>
    <submittedName>
        <fullName evidence="2">Uncharacterized protein</fullName>
    </submittedName>
</protein>
<proteinExistence type="predicted"/>
<dbReference type="EMBL" id="CP022601">
    <property type="protein sequence ID" value="AXJ13881.1"/>
    <property type="molecule type" value="Genomic_DNA"/>
</dbReference>
<gene>
    <name evidence="2" type="ORF">Sp14A_19960</name>
</gene>
<evidence type="ECO:0000313" key="2">
    <source>
        <dbReference type="EMBL" id="AXJ13881.1"/>
    </source>
</evidence>
<sequence>MSEKNGGNQRLSIKFILKVFRILIMTVSEISVALLIAWTI</sequence>